<keyword evidence="1" id="KW-0812">Transmembrane</keyword>
<feature type="transmembrane region" description="Helical" evidence="1">
    <location>
        <begin position="75"/>
        <end position="95"/>
    </location>
</feature>
<keyword evidence="1" id="KW-1133">Transmembrane helix</keyword>
<evidence type="ECO:0000256" key="1">
    <source>
        <dbReference type="SAM" id="Phobius"/>
    </source>
</evidence>
<evidence type="ECO:0000313" key="2">
    <source>
        <dbReference type="EMBL" id="TCL53836.1"/>
    </source>
</evidence>
<evidence type="ECO:0000313" key="3">
    <source>
        <dbReference type="Proteomes" id="UP000295184"/>
    </source>
</evidence>
<reference evidence="2 3" key="1">
    <citation type="submission" date="2019-03" db="EMBL/GenBank/DDBJ databases">
        <title>Genomic Encyclopedia of Type Strains, Phase IV (KMG-IV): sequencing the most valuable type-strain genomes for metagenomic binning, comparative biology and taxonomic classification.</title>
        <authorList>
            <person name="Goeker M."/>
        </authorList>
    </citation>
    <scope>NUCLEOTIDE SEQUENCE [LARGE SCALE GENOMIC DNA]</scope>
    <source>
        <strain evidence="2 3">DSM 100451</strain>
    </source>
</reference>
<proteinExistence type="predicted"/>
<evidence type="ECO:0008006" key="4">
    <source>
        <dbReference type="Google" id="ProtNLM"/>
    </source>
</evidence>
<dbReference type="AlphaFoldDB" id="A0A4R1QJV1"/>
<gene>
    <name evidence="2" type="ORF">EDD77_1269</name>
</gene>
<feature type="transmembrane region" description="Helical" evidence="1">
    <location>
        <begin position="37"/>
        <end position="55"/>
    </location>
</feature>
<sequence>MILNTIATTTIGTNPTGLFDAWKTTALSWLNAGIDGFLVPVGILVCAAILIYNIVRAGLTYKNNRGDDITNNISAIVVCAIIIAILATKSLWWSFITGGGV</sequence>
<name>A0A4R1QJV1_9FIRM</name>
<comment type="caution">
    <text evidence="2">The sequence shown here is derived from an EMBL/GenBank/DDBJ whole genome shotgun (WGS) entry which is preliminary data.</text>
</comment>
<keyword evidence="1" id="KW-0472">Membrane</keyword>
<accession>A0A4R1QJV1</accession>
<dbReference type="EMBL" id="SLUM01000026">
    <property type="protein sequence ID" value="TCL53836.1"/>
    <property type="molecule type" value="Genomic_DNA"/>
</dbReference>
<organism evidence="2 3">
    <name type="scientific">Allofournierella massiliensis</name>
    <dbReference type="NCBI Taxonomy" id="1650663"/>
    <lineage>
        <taxon>Bacteria</taxon>
        <taxon>Bacillati</taxon>
        <taxon>Bacillota</taxon>
        <taxon>Clostridia</taxon>
        <taxon>Eubacteriales</taxon>
        <taxon>Oscillospiraceae</taxon>
        <taxon>Allofournierella</taxon>
    </lineage>
</organism>
<dbReference type="STRING" id="1650663.GCA_001486665_00050"/>
<dbReference type="RefSeq" id="WP_058962593.1">
    <property type="nucleotide sequence ID" value="NZ_CABKVM010000010.1"/>
</dbReference>
<protein>
    <recommendedName>
        <fullName evidence="4">TrbC/VIRB2 family protein</fullName>
    </recommendedName>
</protein>
<dbReference type="Proteomes" id="UP000295184">
    <property type="component" value="Unassembled WGS sequence"/>
</dbReference>